<reference evidence="1 2" key="1">
    <citation type="submission" date="2016-06" db="EMBL/GenBank/DDBJ databases">
        <title>Gene turnover analysis identifies the evolutionary adaptation of the extremophile Acidithiobacillus caldus.</title>
        <authorList>
            <person name="Zhang X."/>
        </authorList>
    </citation>
    <scope>NUCLEOTIDE SEQUENCE [LARGE SCALE GENOMIC DNA]</scope>
    <source>
        <strain evidence="1 2">DX</strain>
    </source>
</reference>
<gene>
    <name evidence="1" type="ORF">BAE27_02275</name>
</gene>
<evidence type="ECO:0000313" key="2">
    <source>
        <dbReference type="Proteomes" id="UP000175616"/>
    </source>
</evidence>
<protein>
    <submittedName>
        <fullName evidence="1">Uncharacterized protein</fullName>
    </submittedName>
</protein>
<dbReference type="EMBL" id="LZYE01000047">
    <property type="protein sequence ID" value="OFC38305.1"/>
    <property type="molecule type" value="Genomic_DNA"/>
</dbReference>
<dbReference type="RefSeq" id="WP_070113949.1">
    <property type="nucleotide sequence ID" value="NZ_LZYE01000047.1"/>
</dbReference>
<dbReference type="AlphaFoldDB" id="A0A1E7YQQ2"/>
<organism evidence="1 2">
    <name type="scientific">Acidithiobacillus caldus</name>
    <dbReference type="NCBI Taxonomy" id="33059"/>
    <lineage>
        <taxon>Bacteria</taxon>
        <taxon>Pseudomonadati</taxon>
        <taxon>Pseudomonadota</taxon>
        <taxon>Acidithiobacillia</taxon>
        <taxon>Acidithiobacillales</taxon>
        <taxon>Acidithiobacillaceae</taxon>
        <taxon>Acidithiobacillus</taxon>
    </lineage>
</organism>
<name>A0A1E7YQQ2_9PROT</name>
<dbReference type="Proteomes" id="UP000175616">
    <property type="component" value="Unassembled WGS sequence"/>
</dbReference>
<proteinExistence type="predicted"/>
<accession>A0A1E7YQQ2</accession>
<sequence>MPSLSLQDRLRTQFLNWETAPEGEVPELLLGLRAQGTPLILYREPYRHTFTAAVTKLLGTALQVELRNLPDRCDAFIFGGQVLGVGYGKTCALAFLTQSGPAQDRILQLTYPSRLLVRRGRQRSRRPLGVAVSAQWNRGLDACVPGDVMDLAWGDGRGGLQLVTLDDGSRPYVVGEMGRITLSKANGVPWEGVVELRRVDRMAVDARQDHQDLTGVPGFSLLGFAFHVHRPDEQAALEYFLDGVLEPD</sequence>
<evidence type="ECO:0000313" key="1">
    <source>
        <dbReference type="EMBL" id="OFC38305.1"/>
    </source>
</evidence>
<comment type="caution">
    <text evidence="1">The sequence shown here is derived from an EMBL/GenBank/DDBJ whole genome shotgun (WGS) entry which is preliminary data.</text>
</comment>